<dbReference type="GO" id="GO:0000794">
    <property type="term" value="C:condensed nuclear chromosome"/>
    <property type="evidence" value="ECO:0007669"/>
    <property type="project" value="InterPro"/>
</dbReference>
<feature type="compositionally biased region" description="Basic and acidic residues" evidence="1">
    <location>
        <begin position="767"/>
        <end position="784"/>
    </location>
</feature>
<evidence type="ECO:0000313" key="2">
    <source>
        <dbReference type="EMBL" id="KAF7687745.1"/>
    </source>
</evidence>
<feature type="compositionally biased region" description="Polar residues" evidence="1">
    <location>
        <begin position="696"/>
        <end position="705"/>
    </location>
</feature>
<dbReference type="InterPro" id="IPR039991">
    <property type="entry name" value="SHOC1"/>
</dbReference>
<feature type="region of interest" description="Disordered" evidence="1">
    <location>
        <begin position="741"/>
        <end position="800"/>
    </location>
</feature>
<feature type="compositionally biased region" description="Low complexity" evidence="1">
    <location>
        <begin position="616"/>
        <end position="628"/>
    </location>
</feature>
<feature type="compositionally biased region" description="Polar residues" evidence="1">
    <location>
        <begin position="454"/>
        <end position="465"/>
    </location>
</feature>
<dbReference type="GO" id="GO:0000712">
    <property type="term" value="P:resolution of meiotic recombination intermediates"/>
    <property type="evidence" value="ECO:0007669"/>
    <property type="project" value="InterPro"/>
</dbReference>
<comment type="caution">
    <text evidence="2">The sequence shown here is derived from an EMBL/GenBank/DDBJ whole genome shotgun (WGS) entry which is preliminary data.</text>
</comment>
<evidence type="ECO:0008006" key="4">
    <source>
        <dbReference type="Google" id="ProtNLM"/>
    </source>
</evidence>
<evidence type="ECO:0000256" key="1">
    <source>
        <dbReference type="SAM" id="MobiDB-lite"/>
    </source>
</evidence>
<dbReference type="Pfam" id="PF17825">
    <property type="entry name" value="DUF5587"/>
    <property type="match status" value="1"/>
</dbReference>
<feature type="compositionally biased region" description="Basic and acidic residues" evidence="1">
    <location>
        <begin position="550"/>
        <end position="566"/>
    </location>
</feature>
<feature type="compositionally biased region" description="Polar residues" evidence="1">
    <location>
        <begin position="473"/>
        <end position="489"/>
    </location>
</feature>
<reference evidence="2" key="1">
    <citation type="submission" date="2020-08" db="EMBL/GenBank/DDBJ databases">
        <title>Chromosome-level assembly of Southern catfish (Silurus meridionalis) provides insights into visual adaptation to the nocturnal and benthic lifestyles.</title>
        <authorList>
            <person name="Zhang Y."/>
            <person name="Wang D."/>
            <person name="Peng Z."/>
        </authorList>
    </citation>
    <scope>NUCLEOTIDE SEQUENCE</scope>
    <source>
        <strain evidence="2">SWU-2019-XX</strain>
        <tissue evidence="2">Muscle</tissue>
    </source>
</reference>
<protein>
    <recommendedName>
        <fullName evidence="4">Protein shortage in chiasmata 1 ortholog</fullName>
    </recommendedName>
</protein>
<dbReference type="PANTHER" id="PTHR35668:SF1">
    <property type="entry name" value="PROTEIN SHORTAGE IN CHIASMATA 1 ORTHOLOG"/>
    <property type="match status" value="1"/>
</dbReference>
<feature type="compositionally biased region" description="Basic and acidic residues" evidence="1">
    <location>
        <begin position="603"/>
        <end position="615"/>
    </location>
</feature>
<feature type="region of interest" description="Disordered" evidence="1">
    <location>
        <begin position="666"/>
        <end position="707"/>
    </location>
</feature>
<dbReference type="Proteomes" id="UP000606274">
    <property type="component" value="Unassembled WGS sequence"/>
</dbReference>
<feature type="region of interest" description="Disordered" evidence="1">
    <location>
        <begin position="595"/>
        <end position="650"/>
    </location>
</feature>
<gene>
    <name evidence="2" type="ORF">HF521_014973</name>
</gene>
<feature type="compositionally biased region" description="Polar residues" evidence="1">
    <location>
        <begin position="411"/>
        <end position="428"/>
    </location>
</feature>
<accession>A0A8T0A9B0</accession>
<dbReference type="PANTHER" id="PTHR35668">
    <property type="entry name" value="PROTEIN SHORTAGE IN CHIASMATA 1 ORTHOLOG"/>
    <property type="match status" value="1"/>
</dbReference>
<evidence type="ECO:0000313" key="3">
    <source>
        <dbReference type="Proteomes" id="UP000606274"/>
    </source>
</evidence>
<proteinExistence type="predicted"/>
<feature type="compositionally biased region" description="Polar residues" evidence="1">
    <location>
        <begin position="666"/>
        <end position="686"/>
    </location>
</feature>
<feature type="compositionally biased region" description="Polar residues" evidence="1">
    <location>
        <begin position="498"/>
        <end position="510"/>
    </location>
</feature>
<dbReference type="GO" id="GO:0003697">
    <property type="term" value="F:single-stranded DNA binding"/>
    <property type="evidence" value="ECO:0007669"/>
    <property type="project" value="TreeGrafter"/>
</dbReference>
<sequence length="1480" mass="166208">MFLVVKYRAIDYNHEASALRRMTLSSLALPVPLQLDNNMYPHSCRLQDDSYRRPWFRVCTGELGEDVVPSSNPASPRFVESQEALRLLKGGDRAADQDEWTESFSEVDLHSVYFSEQDLFLPEEVFFSDNQLKSFLPSLTTMLKRLKPYPVSHLLDHHQTESLLYEHLMIREFSLYSDVPYKGPVSSSSPQYDVEEFGKEMILGAEDLMLPDFIETDVPQNQELITCSIIKHREALNLTPEPVEEHGSVLEALLKGVVTSSEWETFRSPVMDITDSACERTVSPKPEIPAPQEHQHSLPELLSCLHTEPQCDDTDRSCYPSLLPLMTPDPILTHTLAVETHTAVNTHRTEVDTMEQFTPLTLTQIDVSPAAENRDTENAVPARICKSKTVIFVLQEHDSPKRETEEKVCVSSKTSSDAVCSSARNTPTDPADVSDNKAKHKSLLKSGPKPVPYSHSQENPQNTGALSHPVRGTDTSTSLLRSTPHTVTHTPLRKENRNTFSESVTHQTGNFRLHSTHSAHKPSAETPAVDRRLSVCYTPRKRSASAQRDLPLENRHVTDHHNDPATHRKAPSPNLEHAYSNKDTATDLLQMSPTHQLSQDMTEQEHVRVQQEKKTSTTSTSHTQSFPSNHTNHLSDLLPENPSKNSAVLEPLSTPHTYEEIVSHTRNAASHTPKHQNSGQTLTPTRSPHRAEEQTPDSGPRSSTGMKRARLCVQRPQEFLDPVSSFMMLRGVLRFQLEQRAEETPQCTTDKQTVAESSQESTLKPTDGLDKTVVEQATEKKKNPESSCPVPERSTCETVHVPPTDTEKRAYWELHALVSPVLYRALSSGSLSNTDFSSLTPEHTRVCLKEQEKLLAAGRGKECDYNNVALLHILVTLKDLLLRCDLNTATGHLEAAHSTCTIDGLGELLRKFQVLQYLSRKWAEPWLRVQHLQEHISTWLQSTYDQKILIVIAVENVRAELVMALNQIPGNSVAALIPEHDSRVNFKNLINSRCVVVCVQHLQCGFPWWRFSTVLEFQCSGDSAVRSICTKNKINYTCFTTAAPCTDPGPLAMFCPSLDCVPFVLFITEGLLKYRDLLQLLESTYNMTLLERIHSPSLSRLGPTHLYDIITVDENTAILVQELRELEHERAAERVVLRLSALSLQFSCCWLLLHFSDDYSALVRGEVFSNLTLIYSALLLFGHKSDGLDLKVLLVLNVAEIAHCVHQVCLHTLLNSQREVCVWLEREWFSILPTEEEQFLLCFPCVNSVVAQLLLNRAPSLQWLLEASHTQLEEMFPEITPSVIKLFSDITTAHRLSAAATQCEDESAHMHSWGLDEEEPLSHTPPSLNPFCINSSIVTHTPRFIQEPGTLGNGHFGEESECFMSTHLSEEQTQGAGDFSGVGDDKQWNPSLSFTHSHTVPSTPFTQNPLPHPTPPFPSHSTHQQWRGMSAAQTPERYTERKRPGGGGLGMVFPHSKRGRLLFERVPGRSDGQTRLSIIN</sequence>
<keyword evidence="3" id="KW-1185">Reference proteome</keyword>
<feature type="region of interest" description="Disordered" evidence="1">
    <location>
        <begin position="1429"/>
        <end position="1453"/>
    </location>
</feature>
<feature type="compositionally biased region" description="Polar residues" evidence="1">
    <location>
        <begin position="745"/>
        <end position="764"/>
    </location>
</feature>
<feature type="region of interest" description="Disordered" evidence="1">
    <location>
        <begin position="401"/>
        <end position="579"/>
    </location>
</feature>
<dbReference type="GO" id="GO:0016887">
    <property type="term" value="F:ATP hydrolysis activity"/>
    <property type="evidence" value="ECO:0007669"/>
    <property type="project" value="InterPro"/>
</dbReference>
<dbReference type="EMBL" id="JABFDY010000027">
    <property type="protein sequence ID" value="KAF7687745.1"/>
    <property type="molecule type" value="Genomic_DNA"/>
</dbReference>
<name>A0A8T0A9B0_SILME</name>
<organism evidence="2 3">
    <name type="scientific">Silurus meridionalis</name>
    <name type="common">Southern catfish</name>
    <name type="synonym">Silurus soldatovi meridionalis</name>
    <dbReference type="NCBI Taxonomy" id="175797"/>
    <lineage>
        <taxon>Eukaryota</taxon>
        <taxon>Metazoa</taxon>
        <taxon>Chordata</taxon>
        <taxon>Craniata</taxon>
        <taxon>Vertebrata</taxon>
        <taxon>Euteleostomi</taxon>
        <taxon>Actinopterygii</taxon>
        <taxon>Neopterygii</taxon>
        <taxon>Teleostei</taxon>
        <taxon>Ostariophysi</taxon>
        <taxon>Siluriformes</taxon>
        <taxon>Siluridae</taxon>
        <taxon>Silurus</taxon>
    </lineage>
</organism>